<reference evidence="5" key="1">
    <citation type="submission" date="2020-11" db="EMBL/GenBank/DDBJ databases">
        <authorList>
            <person name="Tran Van P."/>
        </authorList>
    </citation>
    <scope>NUCLEOTIDE SEQUENCE</scope>
</reference>
<dbReference type="AlphaFoldDB" id="A0A7R9EQK6"/>
<name>A0A7R9EQK6_9NEOP</name>
<dbReference type="InterPro" id="IPR019354">
    <property type="entry name" value="SMG8-like"/>
</dbReference>
<evidence type="ECO:0000256" key="2">
    <source>
        <dbReference type="ARBA" id="ARBA00023161"/>
    </source>
</evidence>
<organism evidence="5">
    <name type="scientific">Timema bartmani</name>
    <dbReference type="NCBI Taxonomy" id="61472"/>
    <lineage>
        <taxon>Eukaryota</taxon>
        <taxon>Metazoa</taxon>
        <taxon>Ecdysozoa</taxon>
        <taxon>Arthropoda</taxon>
        <taxon>Hexapoda</taxon>
        <taxon>Insecta</taxon>
        <taxon>Pterygota</taxon>
        <taxon>Neoptera</taxon>
        <taxon>Polyneoptera</taxon>
        <taxon>Phasmatodea</taxon>
        <taxon>Timematodea</taxon>
        <taxon>Timematoidea</taxon>
        <taxon>Timematidae</taxon>
        <taxon>Timema</taxon>
    </lineage>
</organism>
<dbReference type="PANTHER" id="PTHR13091:SF0">
    <property type="entry name" value="NONSENSE-MEDIATED MRNA DECAY FACTOR SMG8"/>
    <property type="match status" value="1"/>
</dbReference>
<evidence type="ECO:0000256" key="4">
    <source>
        <dbReference type="RuleBase" id="RU367133"/>
    </source>
</evidence>
<protein>
    <recommendedName>
        <fullName evidence="3 4">Nonsense-mediated mRNA decay factor SMG8</fullName>
    </recommendedName>
</protein>
<dbReference type="GO" id="GO:0000184">
    <property type="term" value="P:nuclear-transcribed mRNA catabolic process, nonsense-mediated decay"/>
    <property type="evidence" value="ECO:0007669"/>
    <property type="project" value="UniProtKB-UniRule"/>
</dbReference>
<evidence type="ECO:0000256" key="1">
    <source>
        <dbReference type="ARBA" id="ARBA00006443"/>
    </source>
</evidence>
<dbReference type="PANTHER" id="PTHR13091">
    <property type="entry name" value="AMPLIFIED IN BREAST CANCER 2-RELATED"/>
    <property type="match status" value="1"/>
</dbReference>
<sequence length="96" mass="10924">MVVSFFGKSQYSAKSCKSAAVEAFPGRQIFQTSLLDDPTVDPEMLGYLCVWAEIKHKYARALMFLFIVSHVLVLSHPTHSFDISYIYLFRALDATR</sequence>
<accession>A0A7R9EQK6</accession>
<dbReference type="Pfam" id="PF10220">
    <property type="entry name" value="Smg8_Smg9"/>
    <property type="match status" value="1"/>
</dbReference>
<comment type="similarity">
    <text evidence="1 4">Belongs to the SMG8 family.</text>
</comment>
<proteinExistence type="inferred from homology"/>
<evidence type="ECO:0000313" key="5">
    <source>
        <dbReference type="EMBL" id="CAD7438253.1"/>
    </source>
</evidence>
<gene>
    <name evidence="5" type="ORF">TBIB3V08_LOCUS848</name>
</gene>
<dbReference type="EMBL" id="OD564420">
    <property type="protein sequence ID" value="CAD7438253.1"/>
    <property type="molecule type" value="Genomic_DNA"/>
</dbReference>
<comment type="function">
    <text evidence="4">Involved in nonsense-mediated decay (NMD) of mRNAs containing premature stop codons.</text>
</comment>
<keyword evidence="2 4" id="KW-0866">Nonsense-mediated mRNA decay</keyword>
<evidence type="ECO:0000256" key="3">
    <source>
        <dbReference type="ARBA" id="ARBA00029509"/>
    </source>
</evidence>